<feature type="compositionally biased region" description="Basic and acidic residues" evidence="1">
    <location>
        <begin position="110"/>
        <end position="119"/>
    </location>
</feature>
<dbReference type="EMBL" id="JADCUA010000010">
    <property type="protein sequence ID" value="KAH9836670.1"/>
    <property type="molecule type" value="Genomic_DNA"/>
</dbReference>
<proteinExistence type="predicted"/>
<dbReference type="Proteomes" id="UP000814176">
    <property type="component" value="Unassembled WGS sequence"/>
</dbReference>
<evidence type="ECO:0000256" key="1">
    <source>
        <dbReference type="SAM" id="MobiDB-lite"/>
    </source>
</evidence>
<evidence type="ECO:0000313" key="3">
    <source>
        <dbReference type="Proteomes" id="UP000814176"/>
    </source>
</evidence>
<reference evidence="2 3" key="1">
    <citation type="journal article" date="2021" name="Environ. Microbiol.">
        <title>Gene family expansions and transcriptome signatures uncover fungal adaptations to wood decay.</title>
        <authorList>
            <person name="Hage H."/>
            <person name="Miyauchi S."/>
            <person name="Viragh M."/>
            <person name="Drula E."/>
            <person name="Min B."/>
            <person name="Chaduli D."/>
            <person name="Navarro D."/>
            <person name="Favel A."/>
            <person name="Norest M."/>
            <person name="Lesage-Meessen L."/>
            <person name="Balint B."/>
            <person name="Merenyi Z."/>
            <person name="de Eugenio L."/>
            <person name="Morin E."/>
            <person name="Martinez A.T."/>
            <person name="Baldrian P."/>
            <person name="Stursova M."/>
            <person name="Martinez M.J."/>
            <person name="Novotny C."/>
            <person name="Magnuson J.K."/>
            <person name="Spatafora J.W."/>
            <person name="Maurice S."/>
            <person name="Pangilinan J."/>
            <person name="Andreopoulos W."/>
            <person name="LaButti K."/>
            <person name="Hundley H."/>
            <person name="Na H."/>
            <person name="Kuo A."/>
            <person name="Barry K."/>
            <person name="Lipzen A."/>
            <person name="Henrissat B."/>
            <person name="Riley R."/>
            <person name="Ahrendt S."/>
            <person name="Nagy L.G."/>
            <person name="Grigoriev I.V."/>
            <person name="Martin F."/>
            <person name="Rosso M.N."/>
        </authorList>
    </citation>
    <scope>NUCLEOTIDE SEQUENCE [LARGE SCALE GENOMIC DNA]</scope>
    <source>
        <strain evidence="2 3">CIRM-BRFM 1785</strain>
    </source>
</reference>
<feature type="region of interest" description="Disordered" evidence="1">
    <location>
        <begin position="422"/>
        <end position="452"/>
    </location>
</feature>
<sequence length="533" mass="60095">MTMMKHGKPEGLRALTIIKTIMMNILLSFLVTRMNSRRYQMLLLLCPVMMSLLCHAHGSRLRRRHSILEMSRSSPEWDTDLVGSTPDSPIKRANLTGPPDTPATPSPSKDNVRAKRIERPSPVADEEESLKASPTKKSRTTVNKGKGCVHWGQTVNGLHFDVNGIEPLGTRLDTVVEIPEALKRGKQPSGKDRDDAAGVPGAVLISYMMPKLELFPPTGNEHCKQLDKDSVEGWLENTYADMWPMRKHDVPEHAFVETNPVINAFQEHGIYIHRQNFKRTIQWSFTGNWLVKPALITFNGNPVINFTLGPVEFSYLMEGHLDYIHDRWSKWITIMPFAVELDLAWGFWREVLGHDNLMLGSFKKAEGYMYVHEHRASQDIWSVWYYIDVVHANTSIEESQSRPSYSQKSFVDLTKVVKSPMKDKVSSPSFSPSPSKHPKSCSRPAEISSSQVAVSSNQKIPIWDARDYFEQQEASVFDMETIAANCPIVEKELAHHSVVAVLHTVSTYGRVGVCHELFGGNVATTADESTEEL</sequence>
<organism evidence="2 3">
    <name type="scientific">Rhodofomes roseus</name>
    <dbReference type="NCBI Taxonomy" id="34475"/>
    <lineage>
        <taxon>Eukaryota</taxon>
        <taxon>Fungi</taxon>
        <taxon>Dikarya</taxon>
        <taxon>Basidiomycota</taxon>
        <taxon>Agaricomycotina</taxon>
        <taxon>Agaricomycetes</taxon>
        <taxon>Polyporales</taxon>
        <taxon>Rhodofomes</taxon>
    </lineage>
</organism>
<dbReference type="RefSeq" id="XP_047778908.1">
    <property type="nucleotide sequence ID" value="XM_047921601.1"/>
</dbReference>
<evidence type="ECO:0000313" key="2">
    <source>
        <dbReference type="EMBL" id="KAH9836670.1"/>
    </source>
</evidence>
<comment type="caution">
    <text evidence="2">The sequence shown here is derived from an EMBL/GenBank/DDBJ whole genome shotgun (WGS) entry which is preliminary data.</text>
</comment>
<keyword evidence="3" id="KW-1185">Reference proteome</keyword>
<name>A0ABQ8KFV9_9APHY</name>
<dbReference type="GeneID" id="72002333"/>
<accession>A0ABQ8KFV9</accession>
<protein>
    <submittedName>
        <fullName evidence="2">Uncharacterized protein</fullName>
    </submittedName>
</protein>
<feature type="region of interest" description="Disordered" evidence="1">
    <location>
        <begin position="72"/>
        <end position="145"/>
    </location>
</feature>
<gene>
    <name evidence="2" type="ORF">C8Q71DRAFT_723789</name>
</gene>